<evidence type="ECO:0000313" key="14">
    <source>
        <dbReference type="Proteomes" id="UP001061298"/>
    </source>
</evidence>
<keyword evidence="4 11" id="KW-0479">Metal-binding</keyword>
<proteinExistence type="inferred from homology"/>
<evidence type="ECO:0000256" key="4">
    <source>
        <dbReference type="ARBA" id="ARBA00022723"/>
    </source>
</evidence>
<evidence type="ECO:0000256" key="10">
    <source>
        <dbReference type="ARBA" id="ARBA00023163"/>
    </source>
</evidence>
<reference evidence="13" key="1">
    <citation type="submission" date="2022-10" db="EMBL/GenBank/DDBJ databases">
        <authorList>
            <person name="Mo P."/>
        </authorList>
    </citation>
    <scope>NUCLEOTIDE SEQUENCE</scope>
    <source>
        <strain evidence="13">HUAS 13-4</strain>
    </source>
</reference>
<accession>A0ABY6EDM0</accession>
<sequence>MNWREMAACRLEDPELFFPVSDDGLSLLQVERAKQVCHRCPVLRECRRWALRYGETDGVWGGLTPGQRRALVQAHRI</sequence>
<keyword evidence="9 11" id="KW-1015">Disulfide bond</keyword>
<dbReference type="PANTHER" id="PTHR38839">
    <property type="entry name" value="TRANSCRIPTIONAL REGULATOR WHID-RELATED"/>
    <property type="match status" value="1"/>
</dbReference>
<evidence type="ECO:0000256" key="2">
    <source>
        <dbReference type="ARBA" id="ARBA00006597"/>
    </source>
</evidence>
<evidence type="ECO:0000313" key="13">
    <source>
        <dbReference type="EMBL" id="UXY23993.1"/>
    </source>
</evidence>
<dbReference type="RefSeq" id="WP_263234227.1">
    <property type="nucleotide sequence ID" value="NZ_CP106793.1"/>
</dbReference>
<feature type="binding site" evidence="11">
    <location>
        <position position="46"/>
    </location>
    <ligand>
        <name>[4Fe-4S] cluster</name>
        <dbReference type="ChEBI" id="CHEBI:49883"/>
    </ligand>
</feature>
<name>A0ABY6EDM0_9ACTN</name>
<dbReference type="Proteomes" id="UP001061298">
    <property type="component" value="Chromosome"/>
</dbReference>
<evidence type="ECO:0000256" key="6">
    <source>
        <dbReference type="ARBA" id="ARBA00023014"/>
    </source>
</evidence>
<comment type="PTM">
    <text evidence="11">Upon Fe-S cluster removal intramolecular disulfide bonds are formed.</text>
</comment>
<dbReference type="InterPro" id="IPR003482">
    <property type="entry name" value="Whib"/>
</dbReference>
<organism evidence="13 14">
    <name type="scientific">Streptomyces cynarae</name>
    <dbReference type="NCBI Taxonomy" id="2981134"/>
    <lineage>
        <taxon>Bacteria</taxon>
        <taxon>Bacillati</taxon>
        <taxon>Actinomycetota</taxon>
        <taxon>Actinomycetes</taxon>
        <taxon>Kitasatosporales</taxon>
        <taxon>Streptomycetaceae</taxon>
        <taxon>Streptomyces</taxon>
    </lineage>
</organism>
<comment type="subcellular location">
    <subcellularLocation>
        <location evidence="1 11">Cytoplasm</location>
    </subcellularLocation>
</comment>
<keyword evidence="10 11" id="KW-0804">Transcription</keyword>
<protein>
    <recommendedName>
        <fullName evidence="11">Transcriptional regulator WhiB</fullName>
    </recommendedName>
</protein>
<keyword evidence="3 11" id="KW-0004">4Fe-4S</keyword>
<keyword evidence="14" id="KW-1185">Reference proteome</keyword>
<dbReference type="HAMAP" id="MF_01479">
    <property type="entry name" value="WhiB"/>
    <property type="match status" value="1"/>
</dbReference>
<keyword evidence="8 11" id="KW-0238">DNA-binding</keyword>
<comment type="similarity">
    <text evidence="2 11">Belongs to the WhiB family.</text>
</comment>
<keyword evidence="7 11" id="KW-0805">Transcription regulation</keyword>
<comment type="cofactor">
    <cofactor evidence="11">
        <name>[4Fe-4S] cluster</name>
        <dbReference type="ChEBI" id="CHEBI:49883"/>
    </cofactor>
    <text evidence="11">Binds 1 [4Fe-4S] cluster per subunit. Following nitrosylation of the [4Fe-4S] cluster binds 1 [4Fe-8(NO)] cluster per subunit.</text>
</comment>
<keyword evidence="5 11" id="KW-0408">Iron</keyword>
<evidence type="ECO:0000256" key="7">
    <source>
        <dbReference type="ARBA" id="ARBA00023015"/>
    </source>
</evidence>
<evidence type="ECO:0000256" key="1">
    <source>
        <dbReference type="ARBA" id="ARBA00004496"/>
    </source>
</evidence>
<keyword evidence="11" id="KW-0963">Cytoplasm</keyword>
<keyword evidence="6 11" id="KW-0411">Iron-sulfur</keyword>
<feature type="binding site" evidence="11">
    <location>
        <position position="9"/>
    </location>
    <ligand>
        <name>[4Fe-4S] cluster</name>
        <dbReference type="ChEBI" id="CHEBI:49883"/>
    </ligand>
</feature>
<dbReference type="EMBL" id="CP106793">
    <property type="protein sequence ID" value="UXY23993.1"/>
    <property type="molecule type" value="Genomic_DNA"/>
</dbReference>
<evidence type="ECO:0000259" key="12">
    <source>
        <dbReference type="PROSITE" id="PS51674"/>
    </source>
</evidence>
<dbReference type="InterPro" id="IPR034768">
    <property type="entry name" value="4FE4S_WBL"/>
</dbReference>
<dbReference type="PANTHER" id="PTHR38839:SF6">
    <property type="entry name" value="TRANSCRIPTIONAL REGULATOR WHIB1"/>
    <property type="match status" value="1"/>
</dbReference>
<dbReference type="PROSITE" id="PS51674">
    <property type="entry name" value="4FE4S_WBL"/>
    <property type="match status" value="1"/>
</dbReference>
<evidence type="ECO:0000256" key="11">
    <source>
        <dbReference type="HAMAP-Rule" id="MF_01479"/>
    </source>
</evidence>
<evidence type="ECO:0000256" key="9">
    <source>
        <dbReference type="ARBA" id="ARBA00023157"/>
    </source>
</evidence>
<feature type="binding site" evidence="11">
    <location>
        <position position="37"/>
    </location>
    <ligand>
        <name>[4Fe-4S] cluster</name>
        <dbReference type="ChEBI" id="CHEBI:49883"/>
    </ligand>
</feature>
<gene>
    <name evidence="11" type="primary">whiB</name>
    <name evidence="13" type="ORF">N8I84_38795</name>
</gene>
<evidence type="ECO:0000256" key="8">
    <source>
        <dbReference type="ARBA" id="ARBA00023125"/>
    </source>
</evidence>
<feature type="domain" description="4Fe-4S Wbl-type" evidence="12">
    <location>
        <begin position="8"/>
        <end position="70"/>
    </location>
</feature>
<dbReference type="Pfam" id="PF02467">
    <property type="entry name" value="Whib"/>
    <property type="match status" value="1"/>
</dbReference>
<comment type="PTM">
    <text evidence="11">The Fe-S cluster can be nitrosylated by nitric oxide (NO).</text>
</comment>
<feature type="binding site" evidence="11">
    <location>
        <position position="40"/>
    </location>
    <ligand>
        <name>[4Fe-4S] cluster</name>
        <dbReference type="ChEBI" id="CHEBI:49883"/>
    </ligand>
</feature>
<evidence type="ECO:0000256" key="3">
    <source>
        <dbReference type="ARBA" id="ARBA00022485"/>
    </source>
</evidence>
<comment type="function">
    <text evidence="11">Acts as a transcriptional regulator. Probably redox-responsive. The apo- but not holo-form probably binds DNA.</text>
</comment>
<evidence type="ECO:0000256" key="5">
    <source>
        <dbReference type="ARBA" id="ARBA00023004"/>
    </source>
</evidence>